<name>A0ABN2DJJ5_9ACTN</name>
<reference evidence="1 2" key="1">
    <citation type="journal article" date="2019" name="Int. J. Syst. Evol. Microbiol.">
        <title>The Global Catalogue of Microorganisms (GCM) 10K type strain sequencing project: providing services to taxonomists for standard genome sequencing and annotation.</title>
        <authorList>
            <consortium name="The Broad Institute Genomics Platform"/>
            <consortium name="The Broad Institute Genome Sequencing Center for Infectious Disease"/>
            <person name="Wu L."/>
            <person name="Ma J."/>
        </authorList>
    </citation>
    <scope>NUCLEOTIDE SEQUENCE [LARGE SCALE GENOMIC DNA]</scope>
    <source>
        <strain evidence="1 2">JCM 15933</strain>
    </source>
</reference>
<dbReference type="Proteomes" id="UP001501470">
    <property type="component" value="Unassembled WGS sequence"/>
</dbReference>
<dbReference type="EMBL" id="BAAAQD010000079">
    <property type="protein sequence ID" value="GAA1578707.1"/>
    <property type="molecule type" value="Genomic_DNA"/>
</dbReference>
<accession>A0ABN2DJJ5</accession>
<gene>
    <name evidence="1" type="ORF">GCM10009827_120280</name>
</gene>
<dbReference type="RefSeq" id="WP_344516045.1">
    <property type="nucleotide sequence ID" value="NZ_BAAAQD010000079.1"/>
</dbReference>
<sequence length="182" mass="20489">MQPSRPRPDLLIVLARTDEHGLAQLAGHICYRNDPTADGGSRDAEPGAVLTPSFEPPDGIHDRYADLYVRGSVDTGGVTDDGSCWGWGHEYRPRTVDLPRAQSMVAFLRRLERQLAALDTQFGAPATFADYVARFATALGISRYAVRSTKRLVDGTRWHWLDTDDMRRWVRHHEPPEPTPWP</sequence>
<organism evidence="1 2">
    <name type="scientific">Dactylosporangium maewongense</name>
    <dbReference type="NCBI Taxonomy" id="634393"/>
    <lineage>
        <taxon>Bacteria</taxon>
        <taxon>Bacillati</taxon>
        <taxon>Actinomycetota</taxon>
        <taxon>Actinomycetes</taxon>
        <taxon>Micromonosporales</taxon>
        <taxon>Micromonosporaceae</taxon>
        <taxon>Dactylosporangium</taxon>
    </lineage>
</organism>
<comment type="caution">
    <text evidence="1">The sequence shown here is derived from an EMBL/GenBank/DDBJ whole genome shotgun (WGS) entry which is preliminary data.</text>
</comment>
<evidence type="ECO:0000313" key="2">
    <source>
        <dbReference type="Proteomes" id="UP001501470"/>
    </source>
</evidence>
<evidence type="ECO:0000313" key="1">
    <source>
        <dbReference type="EMBL" id="GAA1578707.1"/>
    </source>
</evidence>
<proteinExistence type="predicted"/>
<keyword evidence="2" id="KW-1185">Reference proteome</keyword>
<protein>
    <submittedName>
        <fullName evidence="1">Uncharacterized protein</fullName>
    </submittedName>
</protein>